<dbReference type="InterPro" id="IPR038385">
    <property type="entry name" value="Sua5/YwlC_C"/>
</dbReference>
<dbReference type="AlphaFoldDB" id="A0A9W7GDR0"/>
<dbReference type="InterPro" id="IPR005145">
    <property type="entry name" value="Sua5_C"/>
</dbReference>
<evidence type="ECO:0000256" key="5">
    <source>
        <dbReference type="ARBA" id="ARBA00022490"/>
    </source>
</evidence>
<feature type="domain" description="YrdC-like" evidence="13">
    <location>
        <begin position="108"/>
        <end position="316"/>
    </location>
</feature>
<keyword evidence="7" id="KW-0819">tRNA processing</keyword>
<evidence type="ECO:0000256" key="9">
    <source>
        <dbReference type="ARBA" id="ARBA00022741"/>
    </source>
</evidence>
<evidence type="ECO:0000256" key="12">
    <source>
        <dbReference type="ARBA" id="ARBA00048366"/>
    </source>
</evidence>
<keyword evidence="6" id="KW-0808">Transferase</keyword>
<keyword evidence="8" id="KW-0548">Nucleotidyltransferase</keyword>
<dbReference type="OrthoDB" id="412787at2759"/>
<comment type="subcellular location">
    <subcellularLocation>
        <location evidence="1">Cytoplasm</location>
    </subcellularLocation>
</comment>
<protein>
    <recommendedName>
        <fullName evidence="4">Threonylcarbamoyl-AMP synthase</fullName>
        <ecNumber evidence="3">2.7.7.87</ecNumber>
    </recommendedName>
    <alternativeName>
        <fullName evidence="11">L-threonylcarbamoyladenylate synthase</fullName>
    </alternativeName>
</protein>
<evidence type="ECO:0000256" key="7">
    <source>
        <dbReference type="ARBA" id="ARBA00022694"/>
    </source>
</evidence>
<dbReference type="GO" id="GO:0005737">
    <property type="term" value="C:cytoplasm"/>
    <property type="evidence" value="ECO:0007669"/>
    <property type="project" value="UniProtKB-SubCell"/>
</dbReference>
<dbReference type="FunFam" id="3.90.870.10:FF:000009">
    <property type="entry name" value="Threonylcarbamoyl-AMP synthase, putative"/>
    <property type="match status" value="1"/>
</dbReference>
<dbReference type="InterPro" id="IPR017945">
    <property type="entry name" value="DHBP_synth_RibB-like_a/b_dom"/>
</dbReference>
<evidence type="ECO:0000256" key="8">
    <source>
        <dbReference type="ARBA" id="ARBA00022695"/>
    </source>
</evidence>
<comment type="similarity">
    <text evidence="2">Belongs to the SUA5 family.</text>
</comment>
<keyword evidence="9" id="KW-0547">Nucleotide-binding</keyword>
<evidence type="ECO:0000256" key="1">
    <source>
        <dbReference type="ARBA" id="ARBA00004496"/>
    </source>
</evidence>
<dbReference type="GO" id="GO:0003725">
    <property type="term" value="F:double-stranded RNA binding"/>
    <property type="evidence" value="ECO:0007669"/>
    <property type="project" value="InterPro"/>
</dbReference>
<dbReference type="InterPro" id="IPR006070">
    <property type="entry name" value="Sua5-like_dom"/>
</dbReference>
<dbReference type="GO" id="GO:0061710">
    <property type="term" value="F:L-threonylcarbamoyladenylate synthase"/>
    <property type="evidence" value="ECO:0007669"/>
    <property type="project" value="UniProtKB-EC"/>
</dbReference>
<comment type="catalytic activity">
    <reaction evidence="12">
        <text>L-threonine + hydrogencarbonate + ATP = L-threonylcarbamoyladenylate + diphosphate + H2O</text>
        <dbReference type="Rhea" id="RHEA:36407"/>
        <dbReference type="ChEBI" id="CHEBI:15377"/>
        <dbReference type="ChEBI" id="CHEBI:17544"/>
        <dbReference type="ChEBI" id="CHEBI:30616"/>
        <dbReference type="ChEBI" id="CHEBI:33019"/>
        <dbReference type="ChEBI" id="CHEBI:57926"/>
        <dbReference type="ChEBI" id="CHEBI:73682"/>
        <dbReference type="EC" id="2.7.7.87"/>
    </reaction>
</comment>
<dbReference type="Proteomes" id="UP001165065">
    <property type="component" value="Unassembled WGS sequence"/>
</dbReference>
<evidence type="ECO:0000256" key="10">
    <source>
        <dbReference type="ARBA" id="ARBA00022840"/>
    </source>
</evidence>
<proteinExistence type="inferred from homology"/>
<evidence type="ECO:0000313" key="14">
    <source>
        <dbReference type="EMBL" id="GMI42622.1"/>
    </source>
</evidence>
<dbReference type="PANTHER" id="PTHR17490:SF16">
    <property type="entry name" value="THREONYLCARBAMOYL-AMP SYNTHASE"/>
    <property type="match status" value="1"/>
</dbReference>
<evidence type="ECO:0000259" key="13">
    <source>
        <dbReference type="PROSITE" id="PS51163"/>
    </source>
</evidence>
<dbReference type="EMBL" id="BRYA01000176">
    <property type="protein sequence ID" value="GMI42622.1"/>
    <property type="molecule type" value="Genomic_DNA"/>
</dbReference>
<dbReference type="InterPro" id="IPR050156">
    <property type="entry name" value="TC-AMP_synthase_SUA5"/>
</dbReference>
<evidence type="ECO:0000256" key="11">
    <source>
        <dbReference type="ARBA" id="ARBA00029774"/>
    </source>
</evidence>
<dbReference type="NCBIfam" id="TIGR00057">
    <property type="entry name" value="L-threonylcarbamoyladenylate synthase"/>
    <property type="match status" value="1"/>
</dbReference>
<sequence length="526" mass="55701">MEGTSRPITISSSLSSKVALNAPRRSLVQRTHSPKVRPNGNGEALSVEKTWQGAAATAAMGGGPCSPMAIGTPTGAVTATTPSTLQSCTPKTSFAAKGMRAKLLPPTVAGVEEASERLRSGKLLAFPTETVYGLGANALIESAVVSIFTCKGRPMTDPLIIHIPDAASALKCVEFAEGAAGEEISEGRAVFERLTEVFWPGALTIVAKAKKHIPLKVSAGTGFVGVRCPSHPLAQRILAACGVPVAAPSANRFGHVSPTKAAHVMNDLGMSDIAVMNGEDKRELFAVPTCEIGIESTVVKINDETREVIVLRRGAITQRELEEVMKGVSGRGQGEGVFQKVIEWKVVVVNTHEEMKGEGEEDGDGRVIKKRRKIENTEVVNGEGHIAPGQLLTHYAPDGMDCFLVRPNKLKTNNELDRLKHKVQELDVEGATGGACVVIDFNGALARCGLGEGSQGVVGYKDLSKKGIVKEAAKNLFAFLRWSEELRGVAGRVLIADLAVVKDSDEVAGISDRCFRSASGKVIELS</sequence>
<comment type="caution">
    <text evidence="14">The sequence shown here is derived from an EMBL/GenBank/DDBJ whole genome shotgun (WGS) entry which is preliminary data.</text>
</comment>
<dbReference type="GO" id="GO:0008033">
    <property type="term" value="P:tRNA processing"/>
    <property type="evidence" value="ECO:0007669"/>
    <property type="project" value="UniProtKB-KW"/>
</dbReference>
<dbReference type="GO" id="GO:0006450">
    <property type="term" value="P:regulation of translational fidelity"/>
    <property type="evidence" value="ECO:0007669"/>
    <property type="project" value="TreeGrafter"/>
</dbReference>
<dbReference type="Pfam" id="PF01300">
    <property type="entry name" value="Sua5_yciO_yrdC"/>
    <property type="match status" value="1"/>
</dbReference>
<reference evidence="15" key="1">
    <citation type="journal article" date="2023" name="Commun. Biol.">
        <title>Genome analysis of Parmales, the sister group of diatoms, reveals the evolutionary specialization of diatoms from phago-mixotrophs to photoautotrophs.</title>
        <authorList>
            <person name="Ban H."/>
            <person name="Sato S."/>
            <person name="Yoshikawa S."/>
            <person name="Yamada K."/>
            <person name="Nakamura Y."/>
            <person name="Ichinomiya M."/>
            <person name="Sato N."/>
            <person name="Blanc-Mathieu R."/>
            <person name="Endo H."/>
            <person name="Kuwata A."/>
            <person name="Ogata H."/>
        </authorList>
    </citation>
    <scope>NUCLEOTIDE SEQUENCE [LARGE SCALE GENOMIC DNA]</scope>
</reference>
<name>A0A9W7GDR0_9STRA</name>
<evidence type="ECO:0000256" key="6">
    <source>
        <dbReference type="ARBA" id="ARBA00022679"/>
    </source>
</evidence>
<dbReference type="PROSITE" id="PS51163">
    <property type="entry name" value="YRDC"/>
    <property type="match status" value="1"/>
</dbReference>
<accession>A0A9W7GDR0</accession>
<dbReference type="GO" id="GO:0000049">
    <property type="term" value="F:tRNA binding"/>
    <property type="evidence" value="ECO:0007669"/>
    <property type="project" value="TreeGrafter"/>
</dbReference>
<dbReference type="Gene3D" id="3.40.50.11030">
    <property type="entry name" value="Threonylcarbamoyl-AMP synthase, C-terminal domain"/>
    <property type="match status" value="1"/>
</dbReference>
<evidence type="ECO:0000313" key="15">
    <source>
        <dbReference type="Proteomes" id="UP001165065"/>
    </source>
</evidence>
<evidence type="ECO:0000256" key="2">
    <source>
        <dbReference type="ARBA" id="ARBA00007663"/>
    </source>
</evidence>
<evidence type="ECO:0000256" key="4">
    <source>
        <dbReference type="ARBA" id="ARBA00015492"/>
    </source>
</evidence>
<dbReference type="GO" id="GO:0005524">
    <property type="term" value="F:ATP binding"/>
    <property type="evidence" value="ECO:0007669"/>
    <property type="project" value="UniProtKB-KW"/>
</dbReference>
<keyword evidence="5" id="KW-0963">Cytoplasm</keyword>
<keyword evidence="15" id="KW-1185">Reference proteome</keyword>
<organism evidence="14 15">
    <name type="scientific">Triparma columacea</name>
    <dbReference type="NCBI Taxonomy" id="722753"/>
    <lineage>
        <taxon>Eukaryota</taxon>
        <taxon>Sar</taxon>
        <taxon>Stramenopiles</taxon>
        <taxon>Ochrophyta</taxon>
        <taxon>Bolidophyceae</taxon>
        <taxon>Parmales</taxon>
        <taxon>Triparmaceae</taxon>
        <taxon>Triparma</taxon>
    </lineage>
</organism>
<keyword evidence="10" id="KW-0067">ATP-binding</keyword>
<dbReference type="SUPFAM" id="SSF55821">
    <property type="entry name" value="YrdC/RibB"/>
    <property type="match status" value="1"/>
</dbReference>
<dbReference type="EC" id="2.7.7.87" evidence="3"/>
<dbReference type="Gene3D" id="3.90.870.10">
    <property type="entry name" value="DHBP synthase"/>
    <property type="match status" value="1"/>
</dbReference>
<dbReference type="PANTHER" id="PTHR17490">
    <property type="entry name" value="SUA5"/>
    <property type="match status" value="1"/>
</dbReference>
<dbReference type="Pfam" id="PF03481">
    <property type="entry name" value="Sua5_C"/>
    <property type="match status" value="1"/>
</dbReference>
<gene>
    <name evidence="14" type="ORF">TrCOL_g4588</name>
</gene>
<evidence type="ECO:0000256" key="3">
    <source>
        <dbReference type="ARBA" id="ARBA00012584"/>
    </source>
</evidence>